<dbReference type="Pfam" id="PF19822">
    <property type="entry name" value="DUF6304"/>
    <property type="match status" value="1"/>
</dbReference>
<organism evidence="1 2">
    <name type="scientific">Streptomyces sannanensis</name>
    <dbReference type="NCBI Taxonomy" id="285536"/>
    <lineage>
        <taxon>Bacteria</taxon>
        <taxon>Bacillati</taxon>
        <taxon>Actinomycetota</taxon>
        <taxon>Actinomycetes</taxon>
        <taxon>Kitasatosporales</taxon>
        <taxon>Streptomycetaceae</taxon>
        <taxon>Streptomyces</taxon>
    </lineage>
</organism>
<keyword evidence="2" id="KW-1185">Reference proteome</keyword>
<sequence length="108" mass="11229">MEFSGVSLDALAEGSLADCVLEWDLPLPVAVDDTVHQATLSCLLTLGRRLPGSAAARADLGLTLHFGGAVYTSGRPGCDLEAGLAQIRRQLPAGALFSDERLGLGRPV</sequence>
<dbReference type="EMBL" id="BAAAYL010000001">
    <property type="protein sequence ID" value="GAA3375415.1"/>
    <property type="molecule type" value="Genomic_DNA"/>
</dbReference>
<dbReference type="Proteomes" id="UP001499990">
    <property type="component" value="Unassembled WGS sequence"/>
</dbReference>
<gene>
    <name evidence="1" type="ORF">GCM10020367_43120</name>
</gene>
<proteinExistence type="predicted"/>
<protein>
    <submittedName>
        <fullName evidence="1">Uncharacterized protein</fullName>
    </submittedName>
</protein>
<reference evidence="2" key="1">
    <citation type="journal article" date="2019" name="Int. J. Syst. Evol. Microbiol.">
        <title>The Global Catalogue of Microorganisms (GCM) 10K type strain sequencing project: providing services to taxonomists for standard genome sequencing and annotation.</title>
        <authorList>
            <consortium name="The Broad Institute Genomics Platform"/>
            <consortium name="The Broad Institute Genome Sequencing Center for Infectious Disease"/>
            <person name="Wu L."/>
            <person name="Ma J."/>
        </authorList>
    </citation>
    <scope>NUCLEOTIDE SEQUENCE [LARGE SCALE GENOMIC DNA]</scope>
    <source>
        <strain evidence="2">JCM 9651</strain>
    </source>
</reference>
<name>A0ABP6SFR9_9ACTN</name>
<accession>A0ABP6SFR9</accession>
<comment type="caution">
    <text evidence="1">The sequence shown here is derived from an EMBL/GenBank/DDBJ whole genome shotgun (WGS) entry which is preliminary data.</text>
</comment>
<evidence type="ECO:0000313" key="1">
    <source>
        <dbReference type="EMBL" id="GAA3375415.1"/>
    </source>
</evidence>
<dbReference type="InterPro" id="IPR046271">
    <property type="entry name" value="DUF6304"/>
</dbReference>
<evidence type="ECO:0000313" key="2">
    <source>
        <dbReference type="Proteomes" id="UP001499990"/>
    </source>
</evidence>